<dbReference type="InterPro" id="IPR036038">
    <property type="entry name" value="Aminotransferase-like"/>
</dbReference>
<evidence type="ECO:0000256" key="1">
    <source>
        <dbReference type="ARBA" id="ARBA00001933"/>
    </source>
</evidence>
<evidence type="ECO:0000313" key="6">
    <source>
        <dbReference type="Proteomes" id="UP001620626"/>
    </source>
</evidence>
<evidence type="ECO:0000256" key="4">
    <source>
        <dbReference type="ARBA" id="ARBA00023304"/>
    </source>
</evidence>
<organism evidence="5 6">
    <name type="scientific">Heterodera trifolii</name>
    <dbReference type="NCBI Taxonomy" id="157864"/>
    <lineage>
        <taxon>Eukaryota</taxon>
        <taxon>Metazoa</taxon>
        <taxon>Ecdysozoa</taxon>
        <taxon>Nematoda</taxon>
        <taxon>Chromadorea</taxon>
        <taxon>Rhabditida</taxon>
        <taxon>Tylenchina</taxon>
        <taxon>Tylenchomorpha</taxon>
        <taxon>Tylenchoidea</taxon>
        <taxon>Heteroderidae</taxon>
        <taxon>Heteroderinae</taxon>
        <taxon>Heterodera</taxon>
    </lineage>
</organism>
<dbReference type="SUPFAM" id="SSF56752">
    <property type="entry name" value="D-aminoacid aminotransferase-like PLP-dependent enzymes"/>
    <property type="match status" value="1"/>
</dbReference>
<dbReference type="PANTHER" id="PTHR11825:SF44">
    <property type="entry name" value="BRANCHED-CHAIN-AMINO-ACID AMINOTRANSFERASE"/>
    <property type="match status" value="1"/>
</dbReference>
<comment type="caution">
    <text evidence="5">The sequence shown here is derived from an EMBL/GenBank/DDBJ whole genome shotgun (WGS) entry which is preliminary data.</text>
</comment>
<accession>A0ABD2HS14</accession>
<keyword evidence="6" id="KW-1185">Reference proteome</keyword>
<name>A0ABD2HS14_9BILA</name>
<dbReference type="AlphaFoldDB" id="A0ABD2HS14"/>
<sequence>MFNLRQMFACGTACVVTPVDRILYIRQGNGRAGRMEDMQIPMPNSDDEPLNIMQRLYKAITDIYYGRQKREEWTRIVV</sequence>
<dbReference type="InterPro" id="IPR005786">
    <property type="entry name" value="B_amino_transII"/>
</dbReference>
<dbReference type="GO" id="GO:0009082">
    <property type="term" value="P:branched-chain amino acid biosynthetic process"/>
    <property type="evidence" value="ECO:0007669"/>
    <property type="project" value="UniProtKB-KW"/>
</dbReference>
<comment type="similarity">
    <text evidence="2">Belongs to the class-IV pyridoxal-phosphate-dependent aminotransferase family.</text>
</comment>
<protein>
    <submittedName>
        <fullName evidence="5">Uncharacterized protein</fullName>
    </submittedName>
</protein>
<keyword evidence="4" id="KW-0100">Branched-chain amino acid biosynthesis</keyword>
<comment type="cofactor">
    <cofactor evidence="1">
        <name>pyridoxal 5'-phosphate</name>
        <dbReference type="ChEBI" id="CHEBI:597326"/>
    </cofactor>
</comment>
<evidence type="ECO:0000313" key="5">
    <source>
        <dbReference type="EMBL" id="KAL3069151.1"/>
    </source>
</evidence>
<evidence type="ECO:0000256" key="3">
    <source>
        <dbReference type="ARBA" id="ARBA00022898"/>
    </source>
</evidence>
<keyword evidence="3" id="KW-0663">Pyridoxal phosphate</keyword>
<dbReference type="InterPro" id="IPR043132">
    <property type="entry name" value="BCAT-like_C"/>
</dbReference>
<dbReference type="Gene3D" id="3.20.10.10">
    <property type="entry name" value="D-amino Acid Aminotransferase, subunit A, domain 2"/>
    <property type="match status" value="1"/>
</dbReference>
<gene>
    <name evidence="5" type="ORF">niasHT_034381</name>
</gene>
<proteinExistence type="inferred from homology"/>
<reference evidence="5 6" key="1">
    <citation type="submission" date="2024-10" db="EMBL/GenBank/DDBJ databases">
        <authorList>
            <person name="Kim D."/>
        </authorList>
    </citation>
    <scope>NUCLEOTIDE SEQUENCE [LARGE SCALE GENOMIC DNA]</scope>
    <source>
        <strain evidence="5">BH-2024</strain>
    </source>
</reference>
<dbReference type="PANTHER" id="PTHR11825">
    <property type="entry name" value="SUBGROUP IIII AMINOTRANSFERASE"/>
    <property type="match status" value="1"/>
</dbReference>
<evidence type="ECO:0000256" key="2">
    <source>
        <dbReference type="ARBA" id="ARBA00009320"/>
    </source>
</evidence>
<dbReference type="Proteomes" id="UP001620626">
    <property type="component" value="Unassembled WGS sequence"/>
</dbReference>
<keyword evidence="4" id="KW-0028">Amino-acid biosynthesis</keyword>
<dbReference type="EMBL" id="JBICBT010001397">
    <property type="protein sequence ID" value="KAL3069151.1"/>
    <property type="molecule type" value="Genomic_DNA"/>
</dbReference>